<accession>A0A8X6LKF4</accession>
<dbReference type="OrthoDB" id="6490487at2759"/>
<dbReference type="SUPFAM" id="SSF57567">
    <property type="entry name" value="Serine protease inhibitors"/>
    <property type="match status" value="1"/>
</dbReference>
<evidence type="ECO:0000256" key="4">
    <source>
        <dbReference type="SAM" id="SignalP"/>
    </source>
</evidence>
<dbReference type="AlphaFoldDB" id="A0A8X6LKF4"/>
<keyword evidence="7" id="KW-1185">Reference proteome</keyword>
<feature type="signal peptide" evidence="4">
    <location>
        <begin position="1"/>
        <end position="21"/>
    </location>
</feature>
<keyword evidence="4" id="KW-0732">Signal</keyword>
<feature type="chain" id="PRO_5036499128" description="TIL domain-containing protein" evidence="4">
    <location>
        <begin position="22"/>
        <end position="82"/>
    </location>
</feature>
<dbReference type="Proteomes" id="UP000887116">
    <property type="component" value="Unassembled WGS sequence"/>
</dbReference>
<dbReference type="PANTHER" id="PTHR23259:SF70">
    <property type="entry name" value="ACCESSORY GLAND PROTEIN ACP62F-RELATED"/>
    <property type="match status" value="1"/>
</dbReference>
<evidence type="ECO:0000256" key="3">
    <source>
        <dbReference type="ARBA" id="ARBA00023157"/>
    </source>
</evidence>
<organism evidence="6 7">
    <name type="scientific">Trichonephila clavata</name>
    <name type="common">Joro spider</name>
    <name type="synonym">Nephila clavata</name>
    <dbReference type="NCBI Taxonomy" id="2740835"/>
    <lineage>
        <taxon>Eukaryota</taxon>
        <taxon>Metazoa</taxon>
        <taxon>Ecdysozoa</taxon>
        <taxon>Arthropoda</taxon>
        <taxon>Chelicerata</taxon>
        <taxon>Arachnida</taxon>
        <taxon>Araneae</taxon>
        <taxon>Araneomorphae</taxon>
        <taxon>Entelegynae</taxon>
        <taxon>Araneoidea</taxon>
        <taxon>Nephilidae</taxon>
        <taxon>Trichonephila</taxon>
    </lineage>
</organism>
<dbReference type="GO" id="GO:0030414">
    <property type="term" value="F:peptidase inhibitor activity"/>
    <property type="evidence" value="ECO:0007669"/>
    <property type="project" value="UniProtKB-KW"/>
</dbReference>
<proteinExistence type="inferred from homology"/>
<evidence type="ECO:0000256" key="2">
    <source>
        <dbReference type="ARBA" id="ARBA00022690"/>
    </source>
</evidence>
<dbReference type="PANTHER" id="PTHR23259">
    <property type="entry name" value="RIDDLE"/>
    <property type="match status" value="1"/>
</dbReference>
<evidence type="ECO:0000259" key="5">
    <source>
        <dbReference type="Pfam" id="PF01826"/>
    </source>
</evidence>
<evidence type="ECO:0000256" key="1">
    <source>
        <dbReference type="ARBA" id="ARBA00007611"/>
    </source>
</evidence>
<name>A0A8X6LKF4_TRICU</name>
<dbReference type="Pfam" id="PF01826">
    <property type="entry name" value="TIL"/>
    <property type="match status" value="1"/>
</dbReference>
<reference evidence="6" key="1">
    <citation type="submission" date="2020-07" db="EMBL/GenBank/DDBJ databases">
        <title>Multicomponent nature underlies the extraordinary mechanical properties of spider dragline silk.</title>
        <authorList>
            <person name="Kono N."/>
            <person name="Nakamura H."/>
            <person name="Mori M."/>
            <person name="Yoshida Y."/>
            <person name="Ohtoshi R."/>
            <person name="Malay A.D."/>
            <person name="Moran D.A.P."/>
            <person name="Tomita M."/>
            <person name="Numata K."/>
            <person name="Arakawa K."/>
        </authorList>
    </citation>
    <scope>NUCLEOTIDE SEQUENCE</scope>
</reference>
<feature type="domain" description="TIL" evidence="5">
    <location>
        <begin position="25"/>
        <end position="79"/>
    </location>
</feature>
<dbReference type="InterPro" id="IPR036084">
    <property type="entry name" value="Ser_inhib-like_sf"/>
</dbReference>
<dbReference type="CDD" id="cd19941">
    <property type="entry name" value="TIL"/>
    <property type="match status" value="1"/>
</dbReference>
<evidence type="ECO:0000313" key="6">
    <source>
        <dbReference type="EMBL" id="GFR11592.1"/>
    </source>
</evidence>
<gene>
    <name evidence="6" type="ORF">TNCT_262521</name>
</gene>
<keyword evidence="2" id="KW-0646">Protease inhibitor</keyword>
<comment type="caution">
    <text evidence="6">The sequence shown here is derived from an EMBL/GenBank/DDBJ whole genome shotgun (WGS) entry which is preliminary data.</text>
</comment>
<evidence type="ECO:0000313" key="7">
    <source>
        <dbReference type="Proteomes" id="UP000887116"/>
    </source>
</evidence>
<comment type="similarity">
    <text evidence="1">Belongs to the serine protease inhibitor-like (TIL domain-containing) family.</text>
</comment>
<dbReference type="InterPro" id="IPR051368">
    <property type="entry name" value="SerProtInhib-TIL_Domain"/>
</dbReference>
<dbReference type="InterPro" id="IPR002919">
    <property type="entry name" value="TIL_dom"/>
</dbReference>
<sequence>MARTLFALTIFLLALSGIINAQYVCPENQQYSDCGSACEKNCFNPPQICGQGCVKGCFCKPGYIRLYFSGGQCIPESYCPFL</sequence>
<dbReference type="Gene3D" id="2.10.25.10">
    <property type="entry name" value="Laminin"/>
    <property type="match status" value="1"/>
</dbReference>
<dbReference type="FunFam" id="2.10.25.10:FF:000055">
    <property type="entry name" value="alpha-tectorin isoform X1"/>
    <property type="match status" value="1"/>
</dbReference>
<dbReference type="EMBL" id="BMAO01036564">
    <property type="protein sequence ID" value="GFR11592.1"/>
    <property type="molecule type" value="Genomic_DNA"/>
</dbReference>
<keyword evidence="3" id="KW-1015">Disulfide bond</keyword>
<protein>
    <recommendedName>
        <fullName evidence="5">TIL domain-containing protein</fullName>
    </recommendedName>
</protein>